<feature type="domain" description="DUF8212" evidence="4">
    <location>
        <begin position="370"/>
        <end position="400"/>
    </location>
</feature>
<feature type="region of interest" description="Disordered" evidence="2">
    <location>
        <begin position="823"/>
        <end position="842"/>
    </location>
</feature>
<dbReference type="InterPro" id="IPR058525">
    <property type="entry name" value="DUF8212"/>
</dbReference>
<gene>
    <name evidence="5" type="ORF">QBC34DRAFT_428010</name>
</gene>
<keyword evidence="6" id="KW-1185">Reference proteome</keyword>
<evidence type="ECO:0000259" key="3">
    <source>
        <dbReference type="Pfam" id="PF06985"/>
    </source>
</evidence>
<comment type="caution">
    <text evidence="5">The sequence shown here is derived from an EMBL/GenBank/DDBJ whole genome shotgun (WGS) entry which is preliminary data.</text>
</comment>
<dbReference type="Proteomes" id="UP001321760">
    <property type="component" value="Unassembled WGS sequence"/>
</dbReference>
<dbReference type="PROSITE" id="PS50297">
    <property type="entry name" value="ANK_REP_REGION"/>
    <property type="match status" value="2"/>
</dbReference>
<sequence length="842" mass="93766">MRHLLKKELSELEFGSRVSLESLHVTLHMKVSMREESVFGKKIMVITLRESLSGWSGEMMAEAPTLSDGGKLEMEATRGGACANPAWAPAELLPEAIKPSKPDAISSSFNHRHFDPEGLSRSAYHHRDCTATTRITHFCFLMYLLNTSTLDLHYFADHAPPYAILSHRWGAEEVSFQDVKERTADTKAGYKKLEGTCALAKSHGLDFAWIDTCCIDKHSSAELSEAINSMFLWYQEATVCYAYLDDVPPRSAEVLSPPPDPGLFGWKFQKSKWFTRGWTLQELLAPSMVIFLNEAWEEIGTKESLSEVISQITNIPEAVLLGIESIDEVCIATKMTWAAYRETTRTEDIAYCLMGIFNINMPVMYGERERAFLRLQEEILKVTDDHSIFAWNQWPGFRPRQSEAGNATHLAYFPAEFTLEGQTVPSDVVGLDSPSHKGQDEDELFDKSIFVDNQGIHLKLPLIQSFYPPSSDPDEEFDYVLLLPCLRVVHGVTVSQRRLGISLTRLEDGTYAREGIVSLTNEQIRDCTVVMGDSTAARTCIKRVHPMRRRALHLVDAARAGRTTEIRFLLGRGVKDESVYAPEDDTLHQLFEWNPRTSALVRQGLRPTALTHAVWEGHCDVVEELLKTPSGREQLLGAAGEGLLALPAMVGNIAMVDFLLRERSDKPEWLGHILGDASQWGNHSVVLLLLSLGVECNARLPWKEGRTPLSVAAEGGHVLIMEELLDHGADVDAADDNGRVALSWAVYDRNDRSFFQLLASDATVDVMDDNGRSPLSWAAEYGNQWAVEHLLVNGASCEEKDARGMAPLDHARDCGNMGTLAVQGQRGMPDGASPDVRAAWSK</sequence>
<dbReference type="InterPro" id="IPR010730">
    <property type="entry name" value="HET"/>
</dbReference>
<accession>A0AAV9GG94</accession>
<reference evidence="5" key="2">
    <citation type="submission" date="2023-05" db="EMBL/GenBank/DDBJ databases">
        <authorList>
            <consortium name="Lawrence Berkeley National Laboratory"/>
            <person name="Steindorff A."/>
            <person name="Hensen N."/>
            <person name="Bonometti L."/>
            <person name="Westerberg I."/>
            <person name="Brannstrom I.O."/>
            <person name="Guillou S."/>
            <person name="Cros-Aarteil S."/>
            <person name="Calhoun S."/>
            <person name="Haridas S."/>
            <person name="Kuo A."/>
            <person name="Mondo S."/>
            <person name="Pangilinan J."/>
            <person name="Riley R."/>
            <person name="Labutti K."/>
            <person name="Andreopoulos B."/>
            <person name="Lipzen A."/>
            <person name="Chen C."/>
            <person name="Yanf M."/>
            <person name="Daum C."/>
            <person name="Ng V."/>
            <person name="Clum A."/>
            <person name="Ohm R."/>
            <person name="Martin F."/>
            <person name="Silar P."/>
            <person name="Natvig D."/>
            <person name="Lalanne C."/>
            <person name="Gautier V."/>
            <person name="Ament-Velasquez S.L."/>
            <person name="Kruys A."/>
            <person name="Hutchinson M.I."/>
            <person name="Powell A.J."/>
            <person name="Barry K."/>
            <person name="Miller A.N."/>
            <person name="Grigoriev I.V."/>
            <person name="Debuchy R."/>
            <person name="Gladieux P."/>
            <person name="Thoren M.H."/>
            <person name="Johannesson H."/>
        </authorList>
    </citation>
    <scope>NUCLEOTIDE SEQUENCE</scope>
    <source>
        <strain evidence="5">PSN243</strain>
    </source>
</reference>
<keyword evidence="1" id="KW-0040">ANK repeat</keyword>
<dbReference type="SMART" id="SM00248">
    <property type="entry name" value="ANK"/>
    <property type="match status" value="5"/>
</dbReference>
<reference evidence="5" key="1">
    <citation type="journal article" date="2023" name="Mol. Phylogenet. Evol.">
        <title>Genome-scale phylogeny and comparative genomics of the fungal order Sordariales.</title>
        <authorList>
            <person name="Hensen N."/>
            <person name="Bonometti L."/>
            <person name="Westerberg I."/>
            <person name="Brannstrom I.O."/>
            <person name="Guillou S."/>
            <person name="Cros-Aarteil S."/>
            <person name="Calhoun S."/>
            <person name="Haridas S."/>
            <person name="Kuo A."/>
            <person name="Mondo S."/>
            <person name="Pangilinan J."/>
            <person name="Riley R."/>
            <person name="LaButti K."/>
            <person name="Andreopoulos B."/>
            <person name="Lipzen A."/>
            <person name="Chen C."/>
            <person name="Yan M."/>
            <person name="Daum C."/>
            <person name="Ng V."/>
            <person name="Clum A."/>
            <person name="Steindorff A."/>
            <person name="Ohm R.A."/>
            <person name="Martin F."/>
            <person name="Silar P."/>
            <person name="Natvig D.O."/>
            <person name="Lalanne C."/>
            <person name="Gautier V."/>
            <person name="Ament-Velasquez S.L."/>
            <person name="Kruys A."/>
            <person name="Hutchinson M.I."/>
            <person name="Powell A.J."/>
            <person name="Barry K."/>
            <person name="Miller A.N."/>
            <person name="Grigoriev I.V."/>
            <person name="Debuchy R."/>
            <person name="Gladieux P."/>
            <person name="Hiltunen Thoren M."/>
            <person name="Johannesson H."/>
        </authorList>
    </citation>
    <scope>NUCLEOTIDE SEQUENCE</scope>
    <source>
        <strain evidence="5">PSN243</strain>
    </source>
</reference>
<organism evidence="5 6">
    <name type="scientific">Podospora aff. communis PSN243</name>
    <dbReference type="NCBI Taxonomy" id="3040156"/>
    <lineage>
        <taxon>Eukaryota</taxon>
        <taxon>Fungi</taxon>
        <taxon>Dikarya</taxon>
        <taxon>Ascomycota</taxon>
        <taxon>Pezizomycotina</taxon>
        <taxon>Sordariomycetes</taxon>
        <taxon>Sordariomycetidae</taxon>
        <taxon>Sordariales</taxon>
        <taxon>Podosporaceae</taxon>
        <taxon>Podospora</taxon>
    </lineage>
</organism>
<dbReference type="SUPFAM" id="SSF48403">
    <property type="entry name" value="Ankyrin repeat"/>
    <property type="match status" value="1"/>
</dbReference>
<dbReference type="InterPro" id="IPR036770">
    <property type="entry name" value="Ankyrin_rpt-contain_sf"/>
</dbReference>
<evidence type="ECO:0000313" key="5">
    <source>
        <dbReference type="EMBL" id="KAK4446701.1"/>
    </source>
</evidence>
<dbReference type="PANTHER" id="PTHR10622:SF10">
    <property type="entry name" value="HET DOMAIN-CONTAINING PROTEIN"/>
    <property type="match status" value="1"/>
</dbReference>
<dbReference type="InterPro" id="IPR002110">
    <property type="entry name" value="Ankyrin_rpt"/>
</dbReference>
<dbReference type="AlphaFoldDB" id="A0AAV9GG94"/>
<dbReference type="PANTHER" id="PTHR10622">
    <property type="entry name" value="HET DOMAIN-CONTAINING PROTEIN"/>
    <property type="match status" value="1"/>
</dbReference>
<protein>
    <submittedName>
        <fullName evidence="5">Ankyrin repeat-containing domain protein</fullName>
    </submittedName>
</protein>
<dbReference type="PROSITE" id="PS50088">
    <property type="entry name" value="ANK_REPEAT"/>
    <property type="match status" value="2"/>
</dbReference>
<evidence type="ECO:0000256" key="1">
    <source>
        <dbReference type="PROSITE-ProRule" id="PRU00023"/>
    </source>
</evidence>
<dbReference type="Pfam" id="PF26640">
    <property type="entry name" value="DUF8212"/>
    <property type="match status" value="1"/>
</dbReference>
<evidence type="ECO:0000313" key="6">
    <source>
        <dbReference type="Proteomes" id="UP001321760"/>
    </source>
</evidence>
<name>A0AAV9GG94_9PEZI</name>
<dbReference type="EMBL" id="MU865955">
    <property type="protein sequence ID" value="KAK4446701.1"/>
    <property type="molecule type" value="Genomic_DNA"/>
</dbReference>
<evidence type="ECO:0000259" key="4">
    <source>
        <dbReference type="Pfam" id="PF26640"/>
    </source>
</evidence>
<proteinExistence type="predicted"/>
<dbReference type="Pfam" id="PF06985">
    <property type="entry name" value="HET"/>
    <property type="match status" value="1"/>
</dbReference>
<dbReference type="Pfam" id="PF12796">
    <property type="entry name" value="Ank_2"/>
    <property type="match status" value="1"/>
</dbReference>
<feature type="repeat" description="ANK" evidence="1">
    <location>
        <begin position="704"/>
        <end position="736"/>
    </location>
</feature>
<feature type="domain" description="Heterokaryon incompatibility" evidence="3">
    <location>
        <begin position="162"/>
        <end position="246"/>
    </location>
</feature>
<evidence type="ECO:0000256" key="2">
    <source>
        <dbReference type="SAM" id="MobiDB-lite"/>
    </source>
</evidence>
<dbReference type="Gene3D" id="1.25.40.20">
    <property type="entry name" value="Ankyrin repeat-containing domain"/>
    <property type="match status" value="1"/>
</dbReference>
<feature type="repeat" description="ANK" evidence="1">
    <location>
        <begin position="770"/>
        <end position="802"/>
    </location>
</feature>